<proteinExistence type="predicted"/>
<gene>
    <name evidence="2" type="ORF">CEP52_009505</name>
</gene>
<dbReference type="SUPFAM" id="SSF56801">
    <property type="entry name" value="Acetyl-CoA synthetase-like"/>
    <property type="match status" value="1"/>
</dbReference>
<dbReference type="InterPro" id="IPR020845">
    <property type="entry name" value="AMP-binding_CS"/>
</dbReference>
<organism evidence="2 3">
    <name type="scientific">Fusarium oligoseptatum</name>
    <dbReference type="NCBI Taxonomy" id="2604345"/>
    <lineage>
        <taxon>Eukaryota</taxon>
        <taxon>Fungi</taxon>
        <taxon>Dikarya</taxon>
        <taxon>Ascomycota</taxon>
        <taxon>Pezizomycotina</taxon>
        <taxon>Sordariomycetes</taxon>
        <taxon>Hypocreomycetidae</taxon>
        <taxon>Hypocreales</taxon>
        <taxon>Nectriaceae</taxon>
        <taxon>Fusarium</taxon>
        <taxon>Fusarium solani species complex</taxon>
    </lineage>
</organism>
<sequence length="515" mass="56269">MTTPQTVSSPFAGQIDFPAVDVLSYIFSNNSPARCQAQYFDAADPSLSFDLDAAELYAKQLGCGLRKIGLGPGDKVLVTSPNQLYFPIALWGILAAGCVFTGSSPSASVTELSYQLKDSEAKAVFASPGQLQASRRAAANVGLSPDRVFVLDKPGRDGPVPDSEKGGEPSWLDIWVPASDVRDWRWKVISTQEEAENTTAIINYSSGTTGLPKGVELSHFNLVSNVEQLMFKRCRVGADRLGQERAARLQESGERWLAPLPMYHAFTYYAMLAPRLGAKVFIMTHFNPRQFLAYVDIYRVTFINVVPALLEKLIKIQGADRFNLKSLCSVGSGAAPLALDVARDFERTFLRPGVHIKQGWGMTETTCNVTGFSPDDDDDGSSIGWLNPGCEGRIVPVPDRDFGNIERAKGVTVGEIWVAGPNIMKGYWKRPDETSATITIQDGRRWLRTGDVGYFDSRGCLFIVDRIKELIKVNGLQVSPAEIEATLKQHPGVADAAVVSTRVNDREAPRAVQTG</sequence>
<dbReference type="EMBL" id="NKCK01000100">
    <property type="protein sequence ID" value="RSL99844.1"/>
    <property type="molecule type" value="Genomic_DNA"/>
</dbReference>
<feature type="domain" description="AMP-dependent synthetase/ligase" evidence="1">
    <location>
        <begin position="57"/>
        <end position="428"/>
    </location>
</feature>
<dbReference type="GO" id="GO:0016405">
    <property type="term" value="F:CoA-ligase activity"/>
    <property type="evidence" value="ECO:0007669"/>
    <property type="project" value="TreeGrafter"/>
</dbReference>
<dbReference type="STRING" id="1325735.A0A428TD15"/>
<protein>
    <recommendedName>
        <fullName evidence="1">AMP-dependent synthetase/ligase domain-containing protein</fullName>
    </recommendedName>
</protein>
<name>A0A428TD15_9HYPO</name>
<dbReference type="Gene3D" id="3.40.50.12780">
    <property type="entry name" value="N-terminal domain of ligase-like"/>
    <property type="match status" value="1"/>
</dbReference>
<keyword evidence="3" id="KW-1185">Reference proteome</keyword>
<dbReference type="Gene3D" id="3.30.300.30">
    <property type="match status" value="1"/>
</dbReference>
<dbReference type="InterPro" id="IPR045851">
    <property type="entry name" value="AMP-bd_C_sf"/>
</dbReference>
<dbReference type="PANTHER" id="PTHR24096:SF424">
    <property type="entry name" value="ACETYL-COA SYNTHETASE-LIKE PROTEIN-RELATED"/>
    <property type="match status" value="1"/>
</dbReference>
<accession>A0A428TD15</accession>
<dbReference type="InterPro" id="IPR000873">
    <property type="entry name" value="AMP-dep_synth/lig_dom"/>
</dbReference>
<evidence type="ECO:0000259" key="1">
    <source>
        <dbReference type="Pfam" id="PF00501"/>
    </source>
</evidence>
<comment type="caution">
    <text evidence="2">The sequence shown here is derived from an EMBL/GenBank/DDBJ whole genome shotgun (WGS) entry which is preliminary data.</text>
</comment>
<dbReference type="InterPro" id="IPR042099">
    <property type="entry name" value="ANL_N_sf"/>
</dbReference>
<evidence type="ECO:0000313" key="2">
    <source>
        <dbReference type="EMBL" id="RSL99844.1"/>
    </source>
</evidence>
<dbReference type="PANTHER" id="PTHR24096">
    <property type="entry name" value="LONG-CHAIN-FATTY-ACID--COA LIGASE"/>
    <property type="match status" value="1"/>
</dbReference>
<dbReference type="PROSITE" id="PS00455">
    <property type="entry name" value="AMP_BINDING"/>
    <property type="match status" value="1"/>
</dbReference>
<reference evidence="2 3" key="1">
    <citation type="submission" date="2017-06" db="EMBL/GenBank/DDBJ databases">
        <title>Comparative genomic analysis of Ambrosia Fusariam Clade fungi.</title>
        <authorList>
            <person name="Stajich J.E."/>
            <person name="Carrillo J."/>
            <person name="Kijimoto T."/>
            <person name="Eskalen A."/>
            <person name="O'Donnell K."/>
            <person name="Kasson M."/>
        </authorList>
    </citation>
    <scope>NUCLEOTIDE SEQUENCE [LARGE SCALE GENOMIC DNA]</scope>
    <source>
        <strain evidence="2 3">NRRL62579</strain>
    </source>
</reference>
<dbReference type="Proteomes" id="UP000287144">
    <property type="component" value="Unassembled WGS sequence"/>
</dbReference>
<evidence type="ECO:0000313" key="3">
    <source>
        <dbReference type="Proteomes" id="UP000287144"/>
    </source>
</evidence>
<dbReference type="Pfam" id="PF00501">
    <property type="entry name" value="AMP-binding"/>
    <property type="match status" value="1"/>
</dbReference>
<dbReference type="AlphaFoldDB" id="A0A428TD15"/>